<evidence type="ECO:0000259" key="7">
    <source>
        <dbReference type="Pfam" id="PF13190"/>
    </source>
</evidence>
<keyword evidence="4 6" id="KW-1133">Transmembrane helix</keyword>
<evidence type="ECO:0000256" key="6">
    <source>
        <dbReference type="SAM" id="Phobius"/>
    </source>
</evidence>
<comment type="caution">
    <text evidence="8">The sequence shown here is derived from an EMBL/GenBank/DDBJ whole genome shotgun (WGS) entry which is preliminary data.</text>
</comment>
<dbReference type="EMBL" id="JACCBN010000001">
    <property type="protein sequence ID" value="NYD38971.1"/>
    <property type="molecule type" value="Genomic_DNA"/>
</dbReference>
<feature type="transmembrane region" description="Helical" evidence="6">
    <location>
        <begin position="86"/>
        <end position="107"/>
    </location>
</feature>
<evidence type="ECO:0000256" key="4">
    <source>
        <dbReference type="ARBA" id="ARBA00022989"/>
    </source>
</evidence>
<proteinExistence type="predicted"/>
<evidence type="ECO:0000313" key="9">
    <source>
        <dbReference type="Proteomes" id="UP000535890"/>
    </source>
</evidence>
<dbReference type="InterPro" id="IPR025937">
    <property type="entry name" value="PDGLE_dom"/>
</dbReference>
<organism evidence="8 9">
    <name type="scientific">Actinomycetospora corticicola</name>
    <dbReference type="NCBI Taxonomy" id="663602"/>
    <lineage>
        <taxon>Bacteria</taxon>
        <taxon>Bacillati</taxon>
        <taxon>Actinomycetota</taxon>
        <taxon>Actinomycetes</taxon>
        <taxon>Pseudonocardiales</taxon>
        <taxon>Pseudonocardiaceae</taxon>
        <taxon>Actinomycetospora</taxon>
    </lineage>
</organism>
<dbReference type="Proteomes" id="UP000535890">
    <property type="component" value="Unassembled WGS sequence"/>
</dbReference>
<comment type="subcellular location">
    <subcellularLocation>
        <location evidence="1">Cell membrane</location>
    </subcellularLocation>
</comment>
<dbReference type="CDD" id="cd12087">
    <property type="entry name" value="TM_EGFR-like"/>
    <property type="match status" value="1"/>
</dbReference>
<evidence type="ECO:0000256" key="3">
    <source>
        <dbReference type="ARBA" id="ARBA00022692"/>
    </source>
</evidence>
<evidence type="ECO:0000313" key="8">
    <source>
        <dbReference type="EMBL" id="NYD38971.1"/>
    </source>
</evidence>
<keyword evidence="3 6" id="KW-0812">Transmembrane</keyword>
<accession>A0A7Y9E0V7</accession>
<dbReference type="RefSeq" id="WP_179796344.1">
    <property type="nucleotide sequence ID" value="NZ_BAABHP010000019.1"/>
</dbReference>
<dbReference type="GO" id="GO:0005886">
    <property type="term" value="C:plasma membrane"/>
    <property type="evidence" value="ECO:0007669"/>
    <property type="project" value="UniProtKB-SubCell"/>
</dbReference>
<reference evidence="8 9" key="1">
    <citation type="submission" date="2020-07" db="EMBL/GenBank/DDBJ databases">
        <title>Sequencing the genomes of 1000 actinobacteria strains.</title>
        <authorList>
            <person name="Klenk H.-P."/>
        </authorList>
    </citation>
    <scope>NUCLEOTIDE SEQUENCE [LARGE SCALE GENOMIC DNA]</scope>
    <source>
        <strain evidence="8 9">DSM 45772</strain>
    </source>
</reference>
<evidence type="ECO:0000256" key="1">
    <source>
        <dbReference type="ARBA" id="ARBA00004236"/>
    </source>
</evidence>
<evidence type="ECO:0000256" key="5">
    <source>
        <dbReference type="ARBA" id="ARBA00023136"/>
    </source>
</evidence>
<feature type="domain" description="PDGLE" evidence="7">
    <location>
        <begin position="13"/>
        <end position="109"/>
    </location>
</feature>
<keyword evidence="2" id="KW-1003">Cell membrane</keyword>
<keyword evidence="9" id="KW-1185">Reference proteome</keyword>
<name>A0A7Y9E0V7_9PSEU</name>
<evidence type="ECO:0000256" key="2">
    <source>
        <dbReference type="ARBA" id="ARBA00022475"/>
    </source>
</evidence>
<dbReference type="Pfam" id="PF13190">
    <property type="entry name" value="PDGLE"/>
    <property type="match status" value="1"/>
</dbReference>
<dbReference type="AlphaFoldDB" id="A0A7Y9E0V7"/>
<sequence length="113" mass="11401">MSTPLRNRRYVAFLGGFLLVALLLAGGASYLASGSPDGLDAVTQTGCSETEGSLQGQCIAQNAGDHATAESPFADYAVGGDDTLTGVAGVVGVIATLVVAGGLFWVLRRRSGP</sequence>
<gene>
    <name evidence="8" type="ORF">BJ983_005073</name>
</gene>
<protein>
    <submittedName>
        <fullName evidence="8">Cobalt/nickel transport protein</fullName>
    </submittedName>
</protein>
<keyword evidence="5 6" id="KW-0472">Membrane</keyword>